<dbReference type="CDD" id="cd16393">
    <property type="entry name" value="SPO0J_N"/>
    <property type="match status" value="1"/>
</dbReference>
<dbReference type="FunFam" id="1.10.10.2830:FF:000001">
    <property type="entry name" value="Chromosome partitioning protein ParB"/>
    <property type="match status" value="1"/>
</dbReference>
<dbReference type="Gene3D" id="3.90.1530.30">
    <property type="match status" value="1"/>
</dbReference>
<comment type="function">
    <text evidence="4">Involved in chromosome partition. Localize to both poles of the predivisional cell following completion of DNA replication. Binds to the DNA origin of replication.</text>
</comment>
<dbReference type="InterPro" id="IPR057240">
    <property type="entry name" value="ParB_dimer_C"/>
</dbReference>
<dbReference type="PANTHER" id="PTHR33375">
    <property type="entry name" value="CHROMOSOME-PARTITIONING PROTEIN PARB-RELATED"/>
    <property type="match status" value="1"/>
</dbReference>
<evidence type="ECO:0000313" key="7">
    <source>
        <dbReference type="Proteomes" id="UP000199647"/>
    </source>
</evidence>
<dbReference type="FunFam" id="3.90.1530.30:FF:000001">
    <property type="entry name" value="Chromosome partitioning protein ParB"/>
    <property type="match status" value="1"/>
</dbReference>
<dbReference type="PANTHER" id="PTHR33375:SF1">
    <property type="entry name" value="CHROMOSOME-PARTITIONING PROTEIN PARB-RELATED"/>
    <property type="match status" value="1"/>
</dbReference>
<sequence length="292" mass="32051">MALETRKRLGRGLDALLGDYPIAAVEAAPLPDASRRTVPVGSIHPNPRNPRREFLERDLEDLAASIRAHGIVQPIVVRPMAGPREGYEIIAGERRWRASQLASLHEVPVHIIEVSDREALELAIVENVQRSDLNPVEEAMGYQALMSEFGYTQADLGATIGKSRVHVTNTLRLLKLPRAVLSRLESGELSAGHGRALITAPDPEKLARVVVDKGLSVRETEKLAQTAPETLPAVRSRAPAEKDADTRAVEQELSEHLGLSVDLRHRAAGKGEIRISYSNLEQLEALCRKLRA</sequence>
<evidence type="ECO:0000256" key="2">
    <source>
        <dbReference type="ARBA" id="ARBA00022829"/>
    </source>
</evidence>
<accession>A0A1H9GVL2</accession>
<evidence type="ECO:0000256" key="1">
    <source>
        <dbReference type="ARBA" id="ARBA00006295"/>
    </source>
</evidence>
<comment type="similarity">
    <text evidence="1">Belongs to the ParB family.</text>
</comment>
<keyword evidence="2" id="KW-0159">Chromosome partition</keyword>
<dbReference type="NCBIfam" id="TIGR00180">
    <property type="entry name" value="parB_part"/>
    <property type="match status" value="1"/>
</dbReference>
<keyword evidence="7" id="KW-1185">Reference proteome</keyword>
<dbReference type="AlphaFoldDB" id="A0A1H9GVL2"/>
<dbReference type="Gene3D" id="1.10.10.2830">
    <property type="match status" value="1"/>
</dbReference>
<dbReference type="Proteomes" id="UP000199647">
    <property type="component" value="Unassembled WGS sequence"/>
</dbReference>
<dbReference type="OrthoDB" id="9802051at2"/>
<organism evidence="6 7">
    <name type="scientific">Faunimonas pinastri</name>
    <dbReference type="NCBI Taxonomy" id="1855383"/>
    <lineage>
        <taxon>Bacteria</taxon>
        <taxon>Pseudomonadati</taxon>
        <taxon>Pseudomonadota</taxon>
        <taxon>Alphaproteobacteria</taxon>
        <taxon>Hyphomicrobiales</taxon>
        <taxon>Afifellaceae</taxon>
        <taxon>Faunimonas</taxon>
    </lineage>
</organism>
<dbReference type="Pfam" id="PF23552">
    <property type="entry name" value="ParB_C"/>
    <property type="match status" value="1"/>
</dbReference>
<dbReference type="STRING" id="1855383.SAMN05216548_105163"/>
<evidence type="ECO:0000313" key="6">
    <source>
        <dbReference type="EMBL" id="SEQ54117.1"/>
    </source>
</evidence>
<reference evidence="6 7" key="1">
    <citation type="submission" date="2016-10" db="EMBL/GenBank/DDBJ databases">
        <authorList>
            <person name="de Groot N.N."/>
        </authorList>
    </citation>
    <scope>NUCLEOTIDE SEQUENCE [LARGE SCALE GENOMIC DNA]</scope>
    <source>
        <strain evidence="6 7">A52C2</strain>
    </source>
</reference>
<dbReference type="InterPro" id="IPR050336">
    <property type="entry name" value="Chromosome_partition/occlusion"/>
</dbReference>
<dbReference type="SMART" id="SM00470">
    <property type="entry name" value="ParB"/>
    <property type="match status" value="1"/>
</dbReference>
<feature type="domain" description="ParB-like N-terminal" evidence="5">
    <location>
        <begin position="36"/>
        <end position="128"/>
    </location>
</feature>
<dbReference type="GO" id="GO:0045881">
    <property type="term" value="P:positive regulation of sporulation resulting in formation of a cellular spore"/>
    <property type="evidence" value="ECO:0007669"/>
    <property type="project" value="TreeGrafter"/>
</dbReference>
<dbReference type="InterPro" id="IPR041468">
    <property type="entry name" value="HTH_ParB/Spo0J"/>
</dbReference>
<dbReference type="GO" id="GO:0003677">
    <property type="term" value="F:DNA binding"/>
    <property type="evidence" value="ECO:0007669"/>
    <property type="project" value="UniProtKB-KW"/>
</dbReference>
<dbReference type="InterPro" id="IPR003115">
    <property type="entry name" value="ParB_N"/>
</dbReference>
<dbReference type="RefSeq" id="WP_092496291.1">
    <property type="nucleotide sequence ID" value="NZ_FOFG01000005.1"/>
</dbReference>
<evidence type="ECO:0000259" key="5">
    <source>
        <dbReference type="SMART" id="SM00470"/>
    </source>
</evidence>
<name>A0A1H9GVL2_9HYPH</name>
<dbReference type="GO" id="GO:0007059">
    <property type="term" value="P:chromosome segregation"/>
    <property type="evidence" value="ECO:0007669"/>
    <property type="project" value="UniProtKB-KW"/>
</dbReference>
<dbReference type="Pfam" id="PF17762">
    <property type="entry name" value="HTH_ParB"/>
    <property type="match status" value="1"/>
</dbReference>
<gene>
    <name evidence="6" type="ORF">SAMN05216548_105163</name>
</gene>
<dbReference type="Pfam" id="PF02195">
    <property type="entry name" value="ParB_N"/>
    <property type="match status" value="1"/>
</dbReference>
<protein>
    <submittedName>
        <fullName evidence="6">Chromosome segregation DNA-binding protein</fullName>
    </submittedName>
</protein>
<dbReference type="SUPFAM" id="SSF110849">
    <property type="entry name" value="ParB/Sulfiredoxin"/>
    <property type="match status" value="1"/>
</dbReference>
<dbReference type="EMBL" id="FOFG01000005">
    <property type="protein sequence ID" value="SEQ54117.1"/>
    <property type="molecule type" value="Genomic_DNA"/>
</dbReference>
<evidence type="ECO:0000256" key="3">
    <source>
        <dbReference type="ARBA" id="ARBA00023125"/>
    </source>
</evidence>
<dbReference type="GO" id="GO:0005694">
    <property type="term" value="C:chromosome"/>
    <property type="evidence" value="ECO:0007669"/>
    <property type="project" value="TreeGrafter"/>
</dbReference>
<dbReference type="InterPro" id="IPR036086">
    <property type="entry name" value="ParB/Sulfiredoxin_sf"/>
</dbReference>
<dbReference type="InterPro" id="IPR004437">
    <property type="entry name" value="ParB/RepB/Spo0J"/>
</dbReference>
<proteinExistence type="inferred from homology"/>
<evidence type="ECO:0000256" key="4">
    <source>
        <dbReference type="ARBA" id="ARBA00025472"/>
    </source>
</evidence>
<keyword evidence="3 6" id="KW-0238">DNA-binding</keyword>